<reference evidence="2" key="1">
    <citation type="submission" date="2012-03" db="EMBL/GenBank/DDBJ databases">
        <title>Complete sequence of chromosome of Deinococcus peraridilitoris DSM 19664.</title>
        <authorList>
            <person name="Lucas S."/>
            <person name="Copeland A."/>
            <person name="Lapidus A."/>
            <person name="Glavina del Rio T."/>
            <person name="Dalin E."/>
            <person name="Tice H."/>
            <person name="Bruce D."/>
            <person name="Goodwin L."/>
            <person name="Pitluck S."/>
            <person name="Peters L."/>
            <person name="Mikhailova N."/>
            <person name="Lu M."/>
            <person name="Kyrpides N."/>
            <person name="Mavromatis K."/>
            <person name="Ivanova N."/>
            <person name="Brettin T."/>
            <person name="Detter J.C."/>
            <person name="Han C."/>
            <person name="Larimer F."/>
            <person name="Land M."/>
            <person name="Hauser L."/>
            <person name="Markowitz V."/>
            <person name="Cheng J.-F."/>
            <person name="Hugenholtz P."/>
            <person name="Woyke T."/>
            <person name="Wu D."/>
            <person name="Pukall R."/>
            <person name="Steenblock K."/>
            <person name="Brambilla E."/>
            <person name="Klenk H.-P."/>
            <person name="Eisen J.A."/>
        </authorList>
    </citation>
    <scope>NUCLEOTIDE SEQUENCE [LARGE SCALE GENOMIC DNA]</scope>
    <source>
        <strain evidence="2">DSM 19664 / LMG 22246 / CIP 109416 / KR-200</strain>
    </source>
</reference>
<name>L0A4N6_DEIPD</name>
<sequence>MNIAERQSIKEQFSESEWSDILKGPNCAALYVMSASPSGALGLRAETRAVNDILVNLVRNNPDSALLGALALDYHYAPEAAAPAQEAVSHVAEVSGAALAGVRQALLLVDSRASSQDAQEYRQLLLQTAIGAAKASAQGGILGLGGVQVDSDERRALRELEELLATSAE</sequence>
<gene>
    <name evidence="1" type="ordered locus">Deipe_3382</name>
</gene>
<dbReference type="KEGG" id="dpd:Deipe_3382"/>
<keyword evidence="2" id="KW-1185">Reference proteome</keyword>
<evidence type="ECO:0000313" key="2">
    <source>
        <dbReference type="Proteomes" id="UP000010467"/>
    </source>
</evidence>
<dbReference type="HOGENOM" id="CLU_114869_0_0_0"/>
<organism evidence="1 2">
    <name type="scientific">Deinococcus peraridilitoris (strain DSM 19664 / LMG 22246 / CIP 109416 / KR-200)</name>
    <dbReference type="NCBI Taxonomy" id="937777"/>
    <lineage>
        <taxon>Bacteria</taxon>
        <taxon>Thermotogati</taxon>
        <taxon>Deinococcota</taxon>
        <taxon>Deinococci</taxon>
        <taxon>Deinococcales</taxon>
        <taxon>Deinococcaceae</taxon>
        <taxon>Deinococcus</taxon>
    </lineage>
</organism>
<proteinExistence type="predicted"/>
<dbReference type="EMBL" id="CP003382">
    <property type="protein sequence ID" value="AFZ68821.1"/>
    <property type="molecule type" value="Genomic_DNA"/>
</dbReference>
<dbReference type="Proteomes" id="UP000010467">
    <property type="component" value="Chromosome"/>
</dbReference>
<protein>
    <submittedName>
        <fullName evidence="1">Uncharacterized protein</fullName>
    </submittedName>
</protein>
<accession>L0A4N6</accession>
<evidence type="ECO:0000313" key="1">
    <source>
        <dbReference type="EMBL" id="AFZ68821.1"/>
    </source>
</evidence>
<dbReference type="RefSeq" id="WP_015237119.1">
    <property type="nucleotide sequence ID" value="NC_019793.1"/>
</dbReference>
<dbReference type="PATRIC" id="fig|937777.3.peg.3396"/>
<dbReference type="AlphaFoldDB" id="L0A4N6"/>